<keyword evidence="8" id="KW-1185">Reference proteome</keyword>
<evidence type="ECO:0000256" key="3">
    <source>
        <dbReference type="ARBA" id="ARBA00023015"/>
    </source>
</evidence>
<dbReference type="Pfam" id="PF00172">
    <property type="entry name" value="Zn_clus"/>
    <property type="match status" value="1"/>
</dbReference>
<dbReference type="Gene3D" id="4.10.240.10">
    <property type="entry name" value="Zn(2)-C6 fungal-type DNA-binding domain"/>
    <property type="match status" value="1"/>
</dbReference>
<evidence type="ECO:0000256" key="5">
    <source>
        <dbReference type="ARBA" id="ARBA00023242"/>
    </source>
</evidence>
<dbReference type="SMART" id="SM00066">
    <property type="entry name" value="GAL4"/>
    <property type="match status" value="1"/>
</dbReference>
<name>A0ABR1RS39_9PEZI</name>
<sequence length="529" mass="59709">MTTSCAVCQLPIAEALQRPNSNRECPFCSAVFSRVDGARRHAKCCPRRGTRALRTGKRGRKSKSCDQCSRVKVHCNAGHPCERCISRQLDCVYSRYCTDTSHRQPTAHQEPPDSSTRVPLSFLLNYTDDKQDFITEKAVGEEPDGTLIGPTCAAPQHQALGDTSIDFIDPTLLLPFDDYDETSIRPLELGGLYDTEEQQLLGALLLQAPQSQEDRLAARLNLLDLQISAHISSNYCSRSVSCDPSAIRRFFCVTNVQHFARTFCRKRHYRYPIIHWPTFALEEASLPLLMVVALTGATYSYRPGNGPEHITEARELYRLADSYVFYQLGTFLDRLSPTLEEVELAEGVQLCQAALLMYGLDTLLARDTAMQRIAMAERLPALISALRRLELIGYRHNSSSSEGTEDWKLFVQREQIIRLVSWTYCVDCLATLSCNNPPIFSMLEISGDLPCDPALWDADSASTFEVIRRASSEGYGTSQSLNVLMPRLLDSETWEDKNEWDDLPLFHLHIMMCGEYQSFFRITFSFIGC</sequence>
<reference evidence="7 8" key="1">
    <citation type="submission" date="2023-01" db="EMBL/GenBank/DDBJ databases">
        <title>Analysis of 21 Apiospora genomes using comparative genomics revels a genus with tremendous synthesis potential of carbohydrate active enzymes and secondary metabolites.</title>
        <authorList>
            <person name="Sorensen T."/>
        </authorList>
    </citation>
    <scope>NUCLEOTIDE SEQUENCE [LARGE SCALE GENOMIC DNA]</scope>
    <source>
        <strain evidence="7 8">CBS 33761</strain>
    </source>
</reference>
<dbReference type="Pfam" id="PF04082">
    <property type="entry name" value="Fungal_trans"/>
    <property type="match status" value="1"/>
</dbReference>
<keyword evidence="5" id="KW-0539">Nucleus</keyword>
<organism evidence="7 8">
    <name type="scientific">Apiospora rasikravindrae</name>
    <dbReference type="NCBI Taxonomy" id="990691"/>
    <lineage>
        <taxon>Eukaryota</taxon>
        <taxon>Fungi</taxon>
        <taxon>Dikarya</taxon>
        <taxon>Ascomycota</taxon>
        <taxon>Pezizomycotina</taxon>
        <taxon>Sordariomycetes</taxon>
        <taxon>Xylariomycetidae</taxon>
        <taxon>Amphisphaeriales</taxon>
        <taxon>Apiosporaceae</taxon>
        <taxon>Apiospora</taxon>
    </lineage>
</organism>
<dbReference type="SUPFAM" id="SSF57701">
    <property type="entry name" value="Zn2/Cys6 DNA-binding domain"/>
    <property type="match status" value="1"/>
</dbReference>
<proteinExistence type="predicted"/>
<dbReference type="CDD" id="cd12148">
    <property type="entry name" value="fungal_TF_MHR"/>
    <property type="match status" value="1"/>
</dbReference>
<dbReference type="EMBL" id="JAQQWK010000013">
    <property type="protein sequence ID" value="KAK8017361.1"/>
    <property type="molecule type" value="Genomic_DNA"/>
</dbReference>
<dbReference type="PANTHER" id="PTHR47660">
    <property type="entry name" value="TRANSCRIPTION FACTOR WITH C2H2 AND ZN(2)-CYS(6) DNA BINDING DOMAIN (EUROFUNG)-RELATED-RELATED"/>
    <property type="match status" value="1"/>
</dbReference>
<dbReference type="InterPro" id="IPR001138">
    <property type="entry name" value="Zn2Cys6_DnaBD"/>
</dbReference>
<evidence type="ECO:0000256" key="4">
    <source>
        <dbReference type="ARBA" id="ARBA00023163"/>
    </source>
</evidence>
<keyword evidence="4" id="KW-0804">Transcription</keyword>
<gene>
    <name evidence="7" type="ORF">PG993_013687</name>
</gene>
<keyword evidence="1" id="KW-0479">Metal-binding</keyword>
<dbReference type="InterPro" id="IPR007219">
    <property type="entry name" value="XnlR_reg_dom"/>
</dbReference>
<protein>
    <recommendedName>
        <fullName evidence="6">Zn(2)-C6 fungal-type domain-containing protein</fullName>
    </recommendedName>
</protein>
<dbReference type="PROSITE" id="PS50048">
    <property type="entry name" value="ZN2_CY6_FUNGAL_2"/>
    <property type="match status" value="1"/>
</dbReference>
<evidence type="ECO:0000259" key="6">
    <source>
        <dbReference type="PROSITE" id="PS50048"/>
    </source>
</evidence>
<keyword evidence="2" id="KW-0862">Zinc</keyword>
<comment type="caution">
    <text evidence="7">The sequence shown here is derived from an EMBL/GenBank/DDBJ whole genome shotgun (WGS) entry which is preliminary data.</text>
</comment>
<evidence type="ECO:0000256" key="2">
    <source>
        <dbReference type="ARBA" id="ARBA00022833"/>
    </source>
</evidence>
<evidence type="ECO:0000313" key="7">
    <source>
        <dbReference type="EMBL" id="KAK8017361.1"/>
    </source>
</evidence>
<evidence type="ECO:0000313" key="8">
    <source>
        <dbReference type="Proteomes" id="UP001444661"/>
    </source>
</evidence>
<dbReference type="PANTHER" id="PTHR47660:SF2">
    <property type="entry name" value="TRANSCRIPTION FACTOR WITH C2H2 AND ZN(2)-CYS(6) DNA BINDING DOMAIN (EUROFUNG)"/>
    <property type="match status" value="1"/>
</dbReference>
<feature type="domain" description="Zn(2)-C6 fungal-type" evidence="6">
    <location>
        <begin position="64"/>
        <end position="93"/>
    </location>
</feature>
<dbReference type="InterPro" id="IPR036864">
    <property type="entry name" value="Zn2-C6_fun-type_DNA-bd_sf"/>
</dbReference>
<dbReference type="PROSITE" id="PS00463">
    <property type="entry name" value="ZN2_CY6_FUNGAL_1"/>
    <property type="match status" value="1"/>
</dbReference>
<keyword evidence="3" id="KW-0805">Transcription regulation</keyword>
<dbReference type="Proteomes" id="UP001444661">
    <property type="component" value="Unassembled WGS sequence"/>
</dbReference>
<dbReference type="CDD" id="cd00067">
    <property type="entry name" value="GAL4"/>
    <property type="match status" value="1"/>
</dbReference>
<evidence type="ECO:0000256" key="1">
    <source>
        <dbReference type="ARBA" id="ARBA00022723"/>
    </source>
</evidence>
<accession>A0ABR1RS39</accession>